<protein>
    <submittedName>
        <fullName evidence="12">(thale cress) hypothetical protein</fullName>
    </submittedName>
</protein>
<dbReference type="PANTHER" id="PTHR43480:SF1">
    <property type="entry name" value="ACYL-[ACYL-CARRIER-PROTEIN]--UDP-N-ACETYLGLUCOSAMINE O-ACYLTRANSFERASE, MITOCHONDRIAL-RELATED"/>
    <property type="match status" value="1"/>
</dbReference>
<dbReference type="GO" id="GO:0016020">
    <property type="term" value="C:membrane"/>
    <property type="evidence" value="ECO:0007669"/>
    <property type="project" value="GOC"/>
</dbReference>
<dbReference type="Pfam" id="PF00132">
    <property type="entry name" value="Hexapep"/>
    <property type="match status" value="1"/>
</dbReference>
<evidence type="ECO:0000256" key="10">
    <source>
        <dbReference type="SAM" id="MobiDB-lite"/>
    </source>
</evidence>
<dbReference type="InterPro" id="IPR010137">
    <property type="entry name" value="Lipid_A_LpxA"/>
</dbReference>
<dbReference type="GO" id="GO:0016791">
    <property type="term" value="F:phosphatase activity"/>
    <property type="evidence" value="ECO:0007669"/>
    <property type="project" value="InterPro"/>
</dbReference>
<dbReference type="Gene3D" id="2.160.10.10">
    <property type="entry name" value="Hexapeptide repeat proteins"/>
    <property type="match status" value="1"/>
</dbReference>
<sequence>MAKIVILFDFDRTLIDGDSDNWVVTEMGLTEIFHQLRFTLPWNRLMDRMMMELQSQGRSIDDIESCLKKMPIDSHVIEAIKSAKSLGCDLKIVSDANQFFIEKILEHHDLLDCFSEIYTNPTSLDDNGNLRILPYHSDALPPHSCNLCPSNLCKGLVMDHIRASSSNDQIPRRFIYLGDGGGDFCPTLKLRECDFVMPRTNYPLWKKISDNPLLIKAEVKEWSSAEEQQRILLQLAFRRTPCMQLEGVWFWSTYPAMISLLKAREKLLSPLVSSTIRRLSSSLSYSREDSRDSEVLIHPSAVVHPNAVIGKGVSVGPYCTIGSSVKLGNGCKLYPSSHVFGNTELGKSCVLMTGAVVGDELPGYTFIGCNNIIGHHAVVGVKCQDLKYKHGDECFLCIGNNNEIREFCSIHRSSKPSDKTVIGDNNLIMGSCHIAHDCKIGDRNIFANNTLLAGHVVVEDNTHTAGASVVHQFCHIGSFAFIGGGSVVSQDVPKYMMVAGERAKLRGLNLEGLRRNGFTMSEMKSLRAAYRKIFMSTETVSLSFEERLTELEQDQELYSVPAVSAMLQSIRDSFTESRRGICKLIDGDGLEKPEAADHEAKGKSQGWECNLLHQFQGLWSDQDHRAVMKSLRASYHKIFMSTETVPLSLEELLNEDGYGSSRSTARIEETTVSHDVSSCGFKSKEEWLNKHPPSGSGWTDEDDDNDDVFSSSFISKEELSDAVHNDPPSGWTDEDDDDQVDPALEKEFYRQIRESDGFDVDIRIPTSSLYVYKCANNDDLRGDIVGICARVGLHWYNFQKGSNLELMHVDKYNSRFCALMTYNITAEAVDPANDSRFTFQTCVTRATCQKDEDLRILTEVCRIKPKIQGTGDEIKRWNDEAIDEGNLPEWISDDTLMSCSEQDHFYRVQESDIREHNWLQLYTEIASYSLWEGDMRLKSCVPLQIKNVLVRTREDFKSKEKLKAGNAIFYISFRGVNTPHGPPQDHRAIVRRTVDGIPGHTKLKLAAPLEIKKVVLVQTREAMEPTGDAIFYISFRDCGLTEDDRAEVRGSIDGHPQHMFLEVKCPVADLSSFSIN</sequence>
<dbReference type="GO" id="GO:0008780">
    <property type="term" value="F:acyl-[acyl-carrier-protein]-UDP-N-acetylglucosamine O-acyltransferase activity"/>
    <property type="evidence" value="ECO:0007669"/>
    <property type="project" value="InterPro"/>
</dbReference>
<evidence type="ECO:0000256" key="7">
    <source>
        <dbReference type="ARBA" id="ARBA00022842"/>
    </source>
</evidence>
<dbReference type="SUPFAM" id="SSF56784">
    <property type="entry name" value="HAD-like"/>
    <property type="match status" value="1"/>
</dbReference>
<keyword evidence="3" id="KW-0441">Lipid A biosynthesis</keyword>
<dbReference type="InterPro" id="IPR023214">
    <property type="entry name" value="HAD_sf"/>
</dbReference>
<feature type="region of interest" description="Disordered" evidence="10">
    <location>
        <begin position="718"/>
        <end position="739"/>
    </location>
</feature>
<reference evidence="12 13" key="1">
    <citation type="submission" date="2020-09" db="EMBL/GenBank/DDBJ databases">
        <authorList>
            <person name="Ashkenazy H."/>
        </authorList>
    </citation>
    <scope>NUCLEOTIDE SEQUENCE [LARGE SCALE GENOMIC DNA]</scope>
    <source>
        <strain evidence="13">cv. Cdm-0</strain>
    </source>
</reference>
<keyword evidence="2" id="KW-0444">Lipid biosynthesis</keyword>
<evidence type="ECO:0000256" key="8">
    <source>
        <dbReference type="ARBA" id="ARBA00023098"/>
    </source>
</evidence>
<keyword evidence="7" id="KW-0460">Magnesium</keyword>
<dbReference type="InterPro" id="IPR006384">
    <property type="entry name" value="HAD_hydro_PyrdxlP_Pase-like"/>
</dbReference>
<keyword evidence="5" id="KW-0479">Metal-binding</keyword>
<organism evidence="12 13">
    <name type="scientific">Arabidopsis thaliana</name>
    <name type="common">Mouse-ear cress</name>
    <dbReference type="NCBI Taxonomy" id="3702"/>
    <lineage>
        <taxon>Eukaryota</taxon>
        <taxon>Viridiplantae</taxon>
        <taxon>Streptophyta</taxon>
        <taxon>Embryophyta</taxon>
        <taxon>Tracheophyta</taxon>
        <taxon>Spermatophyta</taxon>
        <taxon>Magnoliopsida</taxon>
        <taxon>eudicotyledons</taxon>
        <taxon>Gunneridae</taxon>
        <taxon>Pentapetalae</taxon>
        <taxon>rosids</taxon>
        <taxon>malvids</taxon>
        <taxon>Brassicales</taxon>
        <taxon>Brassicaceae</taxon>
        <taxon>Camelineae</taxon>
        <taxon>Arabidopsis</taxon>
    </lineage>
</organism>
<dbReference type="GO" id="GO:0005737">
    <property type="term" value="C:cytoplasm"/>
    <property type="evidence" value="ECO:0007669"/>
    <property type="project" value="UniProtKB-ARBA"/>
</dbReference>
<dbReference type="Proteomes" id="UP000516314">
    <property type="component" value="Chromosome 4"/>
</dbReference>
<dbReference type="NCBIfam" id="TIGR01488">
    <property type="entry name" value="HAD-SF-IB"/>
    <property type="match status" value="1"/>
</dbReference>
<dbReference type="NCBIfam" id="NF003657">
    <property type="entry name" value="PRK05289.1"/>
    <property type="match status" value="1"/>
</dbReference>
<dbReference type="GO" id="GO:0009245">
    <property type="term" value="P:lipid A biosynthetic process"/>
    <property type="evidence" value="ECO:0007669"/>
    <property type="project" value="UniProtKB-KW"/>
</dbReference>
<proteinExistence type="predicted"/>
<evidence type="ECO:0000313" key="13">
    <source>
        <dbReference type="Proteomes" id="UP000516314"/>
    </source>
</evidence>
<dbReference type="Gene3D" id="3.40.50.1000">
    <property type="entry name" value="HAD superfamily/HAD-like"/>
    <property type="match status" value="1"/>
</dbReference>
<evidence type="ECO:0000256" key="2">
    <source>
        <dbReference type="ARBA" id="ARBA00022516"/>
    </source>
</evidence>
<dbReference type="GO" id="GO:0046872">
    <property type="term" value="F:metal ion binding"/>
    <property type="evidence" value="ECO:0007669"/>
    <property type="project" value="UniProtKB-KW"/>
</dbReference>
<keyword evidence="9" id="KW-0012">Acyltransferase</keyword>
<feature type="domain" description="UDP N-acetylglucosamine O-acyltransferase C-terminal" evidence="11">
    <location>
        <begin position="491"/>
        <end position="582"/>
    </location>
</feature>
<keyword evidence="4" id="KW-0808">Transferase</keyword>
<dbReference type="InterPro" id="IPR006462">
    <property type="entry name" value="MS5"/>
</dbReference>
<dbReference type="SUPFAM" id="SSF51161">
    <property type="entry name" value="Trimeric LpxA-like enzymes"/>
    <property type="match status" value="1"/>
</dbReference>
<dbReference type="InterPro" id="IPR029098">
    <property type="entry name" value="Acetyltransf_C"/>
</dbReference>
<accession>A0A7G2F1P7</accession>
<dbReference type="CDD" id="cd16418">
    <property type="entry name" value="HAD_Pase"/>
    <property type="match status" value="1"/>
</dbReference>
<dbReference type="Pfam" id="PF04776">
    <property type="entry name" value="protein_MS5"/>
    <property type="match status" value="1"/>
</dbReference>
<evidence type="ECO:0000256" key="5">
    <source>
        <dbReference type="ARBA" id="ARBA00022723"/>
    </source>
</evidence>
<evidence type="ECO:0000256" key="3">
    <source>
        <dbReference type="ARBA" id="ARBA00022556"/>
    </source>
</evidence>
<evidence type="ECO:0000259" key="11">
    <source>
        <dbReference type="Pfam" id="PF13720"/>
    </source>
</evidence>
<dbReference type="InterPro" id="IPR016965">
    <property type="entry name" value="Pase_PHOSPHO-typ"/>
</dbReference>
<evidence type="ECO:0000256" key="9">
    <source>
        <dbReference type="ARBA" id="ARBA00023315"/>
    </source>
</evidence>
<evidence type="ECO:0000256" key="6">
    <source>
        <dbReference type="ARBA" id="ARBA00022801"/>
    </source>
</evidence>
<dbReference type="InterPro" id="IPR011004">
    <property type="entry name" value="Trimer_LpxA-like_sf"/>
</dbReference>
<evidence type="ECO:0000256" key="1">
    <source>
        <dbReference type="ARBA" id="ARBA00001946"/>
    </source>
</evidence>
<evidence type="ECO:0000256" key="4">
    <source>
        <dbReference type="ARBA" id="ARBA00022679"/>
    </source>
</evidence>
<dbReference type="Gene3D" id="1.20.1180.10">
    <property type="entry name" value="Udp N-acetylglucosamine O-acyltransferase, C-terminal domain"/>
    <property type="match status" value="1"/>
</dbReference>
<keyword evidence="8" id="KW-0443">Lipid metabolism</keyword>
<dbReference type="NCBIfam" id="TIGR01489">
    <property type="entry name" value="DKMTPPase-SF"/>
    <property type="match status" value="1"/>
</dbReference>
<comment type="cofactor">
    <cofactor evidence="1">
        <name>Mg(2+)</name>
        <dbReference type="ChEBI" id="CHEBI:18420"/>
    </cofactor>
</comment>
<name>A0A7G2F1P7_ARATH</name>
<dbReference type="NCBIfam" id="TIGR01572">
    <property type="entry name" value="A_thl_para_3677"/>
    <property type="match status" value="1"/>
</dbReference>
<dbReference type="Pfam" id="PF06888">
    <property type="entry name" value="Put_Phosphatase"/>
    <property type="match status" value="1"/>
</dbReference>
<gene>
    <name evidence="12" type="ORF">AT9943_LOCUS17040</name>
</gene>
<dbReference type="InterPro" id="IPR037157">
    <property type="entry name" value="Acetyltransf_C_sf"/>
</dbReference>
<dbReference type="AlphaFoldDB" id="A0A7G2F1P7"/>
<dbReference type="InterPro" id="IPR036412">
    <property type="entry name" value="HAD-like_sf"/>
</dbReference>
<evidence type="ECO:0000313" key="12">
    <source>
        <dbReference type="EMBL" id="CAD5329449.1"/>
    </source>
</evidence>
<dbReference type="Pfam" id="PF13720">
    <property type="entry name" value="Acetyltransf_11"/>
    <property type="match status" value="1"/>
</dbReference>
<keyword evidence="6" id="KW-0378">Hydrolase</keyword>
<dbReference type="InterPro" id="IPR001451">
    <property type="entry name" value="Hexapep"/>
</dbReference>
<dbReference type="CDD" id="cd03351">
    <property type="entry name" value="LbH_UDP-GlcNAc_AT"/>
    <property type="match status" value="1"/>
</dbReference>
<dbReference type="EMBL" id="LR881469">
    <property type="protein sequence ID" value="CAD5329449.1"/>
    <property type="molecule type" value="Genomic_DNA"/>
</dbReference>
<dbReference type="PANTHER" id="PTHR43480">
    <property type="entry name" value="ACYL-[ACYL-CARRIER-PROTEIN]--UDP-N-ACETYLGLUCOSAMINE O-ACYLTRANSFERASE"/>
    <property type="match status" value="1"/>
</dbReference>